<dbReference type="GO" id="GO:0010073">
    <property type="term" value="P:meristem maintenance"/>
    <property type="evidence" value="ECO:0007669"/>
    <property type="project" value="InterPro"/>
</dbReference>
<protein>
    <submittedName>
        <fullName evidence="4">Aminotransferase-like</fullName>
    </submittedName>
</protein>
<reference evidence="4" key="1">
    <citation type="submission" date="2009-05" db="EMBL/GenBank/DDBJ databases">
        <title>Oryza sativa Japonica Group genomic DNA, chromosome 6, BAC clone:KMK0024M20, cultivar:Khau Mac Kho.</title>
        <authorList>
            <person name="Matsumoto T."/>
            <person name="Wu J."/>
            <person name="Kanamori H."/>
        </authorList>
    </citation>
    <scope>NUCLEOTIDE SEQUENCE</scope>
    <source>
        <strain evidence="4">IRGC 101141</strain>
    </source>
</reference>
<gene>
    <name evidence="4" type="primary">OM_Ba0009C22.24</name>
</gene>
<keyword evidence="4" id="KW-0032">Aminotransferase</keyword>
<name>A0A1V1H0U3_ORYMI</name>
<evidence type="ECO:0000259" key="2">
    <source>
        <dbReference type="Pfam" id="PF07197"/>
    </source>
</evidence>
<dbReference type="InterPro" id="IPR044824">
    <property type="entry name" value="MAIN-like"/>
</dbReference>
<feature type="region of interest" description="Disordered" evidence="1">
    <location>
        <begin position="456"/>
        <end position="575"/>
    </location>
</feature>
<dbReference type="GO" id="GO:0008483">
    <property type="term" value="F:transaminase activity"/>
    <property type="evidence" value="ECO:0007669"/>
    <property type="project" value="UniProtKB-KW"/>
</dbReference>
<feature type="compositionally biased region" description="Basic residues" evidence="1">
    <location>
        <begin position="514"/>
        <end position="530"/>
    </location>
</feature>
<feature type="domain" description="Aminotransferase-like plant mobile" evidence="3">
    <location>
        <begin position="96"/>
        <end position="152"/>
    </location>
</feature>
<dbReference type="EMBL" id="AP011467">
    <property type="protein sequence ID" value="BAX24980.1"/>
    <property type="molecule type" value="Genomic_DNA"/>
</dbReference>
<dbReference type="PANTHER" id="PTHR46033">
    <property type="entry name" value="PROTEIN MAIN-LIKE 2"/>
    <property type="match status" value="1"/>
</dbReference>
<accession>A0A1V1H0U3</accession>
<feature type="compositionally biased region" description="Basic and acidic residues" evidence="1">
    <location>
        <begin position="408"/>
        <end position="421"/>
    </location>
</feature>
<keyword evidence="4" id="KW-0808">Transferase</keyword>
<evidence type="ECO:0000259" key="3">
    <source>
        <dbReference type="Pfam" id="PF10536"/>
    </source>
</evidence>
<evidence type="ECO:0000256" key="1">
    <source>
        <dbReference type="SAM" id="MobiDB-lite"/>
    </source>
</evidence>
<dbReference type="Pfam" id="PF07197">
    <property type="entry name" value="DUF1409"/>
    <property type="match status" value="1"/>
</dbReference>
<dbReference type="InterPro" id="IPR010811">
    <property type="entry name" value="DUF1409"/>
</dbReference>
<dbReference type="InterPro" id="IPR019557">
    <property type="entry name" value="AminoTfrase-like_pln_mobile"/>
</dbReference>
<proteinExistence type="predicted"/>
<feature type="region of interest" description="Disordered" evidence="1">
    <location>
        <begin position="403"/>
        <end position="436"/>
    </location>
</feature>
<evidence type="ECO:0000313" key="4">
    <source>
        <dbReference type="EMBL" id="BAX24980.1"/>
    </source>
</evidence>
<dbReference type="PANTHER" id="PTHR46033:SF1">
    <property type="entry name" value="PROTEIN MAIN-LIKE 2"/>
    <property type="match status" value="1"/>
</dbReference>
<dbReference type="AlphaFoldDB" id="A0A1V1H0U3"/>
<organism evidence="4">
    <name type="scientific">Oryza minuta</name>
    <dbReference type="NCBI Taxonomy" id="63629"/>
    <lineage>
        <taxon>Eukaryota</taxon>
        <taxon>Viridiplantae</taxon>
        <taxon>Streptophyta</taxon>
        <taxon>Embryophyta</taxon>
        <taxon>Tracheophyta</taxon>
        <taxon>Spermatophyta</taxon>
        <taxon>Magnoliopsida</taxon>
        <taxon>Liliopsida</taxon>
        <taxon>Poales</taxon>
        <taxon>Poaceae</taxon>
        <taxon>BOP clade</taxon>
        <taxon>Oryzoideae</taxon>
        <taxon>Oryzeae</taxon>
        <taxon>Oryzinae</taxon>
        <taxon>Oryza</taxon>
    </lineage>
</organism>
<feature type="compositionally biased region" description="Polar residues" evidence="1">
    <location>
        <begin position="551"/>
        <end position="563"/>
    </location>
</feature>
<sequence length="805" mass="89847">MASAPFYASEIPVVFRNQILIPTNDKSYRFLLGPMGNCDPTWLINAETNRIPFKQAKPNVSSWKHTFRSWPSKLNGYRTWHKRIAATKQVHWDEIGIGQCITLSLADTKKNEPLMSAATYFWSSTLNTFLFRQGPMTPTLIDVKLLTGLDIQSEINPFSLLTNSSHKLKTKKIGGWSGTPITKIPEPEGACLLEKRPLSILEQINRSKICPHDQDFELPDDLHLDLVNDDMESRESFMIGITPCLVPVGIFQGRSTSLSYEFYNSMAVARQCGLGQLPINLYFHKLLESRGIVSSALIMSKALEIEIPNLGDCDRLHLSAFIHISFQAWWQEWATHIFHQSARFYLTELIQDISPQVPDGSIPSVSNSGQKISYAMVLAPSGNSVLESAIGLTAPKVSSLLQGPIAKETTKRKTPAGDKPQKPVKKSKVADQADPVRLDPFVEEFLDDQVMEEEVDAAAADVPEEEKPSAETTKEPSAKTTTIPPVDDQANAAQPKKTRHAIRKERTQSAPFARTKKATLQRRKRAKARLRTPSPSPPPSPIASPRAPSPTQHRPTPSPTVSRQQKEADASTTDVHSQNLADMFSFDISQFLDDEGKEPPITTKALISDELKKRLSDIANRLESSLEFLVEDCTPIRIRVQEIQDQLPEDLMENLTPAIFLEQYRFKLHKAKERIAERRERESLESALTASKAQVNSDKTRLDELAVEPIILNNRLEELRHLEADLVLKLEATRKQIQEVETGIAASPKAIEDQTAKLKASAKYLATLSKSLKPIPGSTADDTQVIEDIDQICRKAIAAIENFIG</sequence>
<dbReference type="Pfam" id="PF10536">
    <property type="entry name" value="PMD"/>
    <property type="match status" value="1"/>
</dbReference>
<feature type="domain" description="DUF1409" evidence="2">
    <location>
        <begin position="621"/>
        <end position="668"/>
    </location>
</feature>
<feature type="compositionally biased region" description="Basic and acidic residues" evidence="1">
    <location>
        <begin position="465"/>
        <end position="477"/>
    </location>
</feature>